<evidence type="ECO:0000313" key="3">
    <source>
        <dbReference type="Proteomes" id="UP000265742"/>
    </source>
</evidence>
<proteinExistence type="predicted"/>
<evidence type="ECO:0000313" key="2">
    <source>
        <dbReference type="EMBL" id="RIX28037.1"/>
    </source>
</evidence>
<dbReference type="RefSeq" id="WP_119482347.1">
    <property type="nucleotide sequence ID" value="NZ_QXTG01000002.1"/>
</dbReference>
<keyword evidence="3" id="KW-1185">Reference proteome</keyword>
<gene>
    <name evidence="2" type="ORF">D1781_11065</name>
</gene>
<keyword evidence="1" id="KW-0812">Transmembrane</keyword>
<name>A0A3A1U2F2_9MICO</name>
<reference evidence="3" key="1">
    <citation type="submission" date="2018-09" db="EMBL/GenBank/DDBJ databases">
        <authorList>
            <person name="Kim I."/>
        </authorList>
    </citation>
    <scope>NUCLEOTIDE SEQUENCE [LARGE SCALE GENOMIC DNA]</scope>
    <source>
        <strain evidence="3">DD4a</strain>
    </source>
</reference>
<dbReference type="OrthoDB" id="9961767at2"/>
<evidence type="ECO:0000256" key="1">
    <source>
        <dbReference type="SAM" id="Phobius"/>
    </source>
</evidence>
<sequence>MGGPAAATEESVAELRLRLYRPDPPPGAVAAYLEALAVLPPAPEPVLPRLRRPPRRPPSLRAIAVVLAVAAAAAGGIALAADGNRAAVEADRADRAAQAVQAAAILLPNAVGTPIGVLAGSRDGAARFVADGHRVVVSINCTGSGTIALRIGPEDPVVLTCGNGGPALALIPSTGALDRFVVRVEPDPAMPWALAVGALPEA</sequence>
<keyword evidence="1" id="KW-1133">Transmembrane helix</keyword>
<keyword evidence="1" id="KW-0472">Membrane</keyword>
<protein>
    <submittedName>
        <fullName evidence="2">Uncharacterized protein</fullName>
    </submittedName>
</protein>
<dbReference type="EMBL" id="QXTG01000002">
    <property type="protein sequence ID" value="RIX28037.1"/>
    <property type="molecule type" value="Genomic_DNA"/>
</dbReference>
<organism evidence="2 3">
    <name type="scientific">Amnibacterium setariae</name>
    <dbReference type="NCBI Taxonomy" id="2306585"/>
    <lineage>
        <taxon>Bacteria</taxon>
        <taxon>Bacillati</taxon>
        <taxon>Actinomycetota</taxon>
        <taxon>Actinomycetes</taxon>
        <taxon>Micrococcales</taxon>
        <taxon>Microbacteriaceae</taxon>
        <taxon>Amnibacterium</taxon>
    </lineage>
</organism>
<comment type="caution">
    <text evidence="2">The sequence shown here is derived from an EMBL/GenBank/DDBJ whole genome shotgun (WGS) entry which is preliminary data.</text>
</comment>
<feature type="transmembrane region" description="Helical" evidence="1">
    <location>
        <begin position="59"/>
        <end position="81"/>
    </location>
</feature>
<dbReference type="Proteomes" id="UP000265742">
    <property type="component" value="Unassembled WGS sequence"/>
</dbReference>
<accession>A0A3A1U2F2</accession>
<dbReference type="AlphaFoldDB" id="A0A3A1U2F2"/>